<proteinExistence type="inferred from homology"/>
<keyword evidence="2 5" id="KW-0560">Oxidoreductase</keyword>
<dbReference type="RefSeq" id="WP_280877818.1">
    <property type="nucleotide sequence ID" value="NZ_JARXVH010000006.1"/>
</dbReference>
<name>A0ABT6LNF7_9ACTN</name>
<comment type="caution">
    <text evidence="5">The sequence shown here is derived from an EMBL/GenBank/DDBJ whole genome shotgun (WGS) entry which is preliminary data.</text>
</comment>
<evidence type="ECO:0000256" key="2">
    <source>
        <dbReference type="ARBA" id="ARBA00023002"/>
    </source>
</evidence>
<sequence length="471" mass="49356">MTTLAETETQLVSREIVTGEPLGTVELCTPEHVSSAGRRAGAAAPAWAATPAEERAAIVERAAELLVERAPQAQELLVREGGAIPGKAFFEVYQSAQELRHGAALARHPGFPHPPADDPSRASEVTRVPLGVVGVIVPWNFPLLLAARSVGPALALGNAVLLKPDPHTPLSGGRLLAEVFADAGLPPDVLEVVHGDAETGAALVQAPDVVMVSFTGSTEVGREVGAACGRLLKRVVLELGGQNAFVVLDDVDVEEAAAAGAWGSFLHQGQICMSARRHLVHHSIADAYTEALARHADALRIGDPHRSDAQIGPMIDRRQLTTVANAVEQAVAQGARLVTGGRPLPPYYPPTVLADVTEQLDVFHTEVFGPVATVTPFADDNDAVRLANTSDYGLTAAVYTGDTTRGEAIADRLHTGVVHVGDQPVVQDAALPFAGVGASGNGSGFGGRAALEAFTRWRTRTTSTPPRTYPF</sequence>
<protein>
    <submittedName>
        <fullName evidence="5">Benzaldehyde dehydrogenase (NAD)</fullName>
        <ecNumber evidence="5">1.2.1.28</ecNumber>
    </submittedName>
</protein>
<gene>
    <name evidence="5" type="ORF">M2283_004187</name>
</gene>
<dbReference type="SUPFAM" id="SSF53720">
    <property type="entry name" value="ALDH-like"/>
    <property type="match status" value="1"/>
</dbReference>
<evidence type="ECO:0000313" key="5">
    <source>
        <dbReference type="EMBL" id="MDH6216869.1"/>
    </source>
</evidence>
<dbReference type="Proteomes" id="UP001160499">
    <property type="component" value="Unassembled WGS sequence"/>
</dbReference>
<dbReference type="Gene3D" id="3.40.605.10">
    <property type="entry name" value="Aldehyde Dehydrogenase, Chain A, domain 1"/>
    <property type="match status" value="1"/>
</dbReference>
<dbReference type="PANTHER" id="PTHR42986:SF1">
    <property type="entry name" value="BENZALDEHYDE DEHYDROGENASE YFMT"/>
    <property type="match status" value="1"/>
</dbReference>
<dbReference type="GO" id="GO:0018479">
    <property type="term" value="F:benzaldehyde dehydrogenase (NAD+) activity"/>
    <property type="evidence" value="ECO:0007669"/>
    <property type="project" value="UniProtKB-EC"/>
</dbReference>
<dbReference type="InterPro" id="IPR016163">
    <property type="entry name" value="Ald_DH_C"/>
</dbReference>
<evidence type="ECO:0000256" key="3">
    <source>
        <dbReference type="ARBA" id="ARBA00023027"/>
    </source>
</evidence>
<dbReference type="PANTHER" id="PTHR42986">
    <property type="entry name" value="BENZALDEHYDE DEHYDROGENASE YFMT"/>
    <property type="match status" value="1"/>
</dbReference>
<dbReference type="InterPro" id="IPR016162">
    <property type="entry name" value="Ald_DH_N"/>
</dbReference>
<dbReference type="EMBL" id="JARXVH010000006">
    <property type="protein sequence ID" value="MDH6216869.1"/>
    <property type="molecule type" value="Genomic_DNA"/>
</dbReference>
<dbReference type="InterPro" id="IPR015590">
    <property type="entry name" value="Aldehyde_DH_dom"/>
</dbReference>
<evidence type="ECO:0000259" key="4">
    <source>
        <dbReference type="Pfam" id="PF00171"/>
    </source>
</evidence>
<feature type="domain" description="Aldehyde dehydrogenase" evidence="4">
    <location>
        <begin position="11"/>
        <end position="459"/>
    </location>
</feature>
<comment type="similarity">
    <text evidence="1">Belongs to the aldehyde dehydrogenase family.</text>
</comment>
<dbReference type="Gene3D" id="3.40.309.10">
    <property type="entry name" value="Aldehyde Dehydrogenase, Chain A, domain 2"/>
    <property type="match status" value="1"/>
</dbReference>
<evidence type="ECO:0000256" key="1">
    <source>
        <dbReference type="ARBA" id="ARBA00009986"/>
    </source>
</evidence>
<reference evidence="5 6" key="1">
    <citation type="submission" date="2023-04" db="EMBL/GenBank/DDBJ databases">
        <title>Forest soil microbial communities from Buena Vista Peninsula, Colon Province, Panama.</title>
        <authorList>
            <person name="Bouskill N."/>
        </authorList>
    </citation>
    <scope>NUCLEOTIDE SEQUENCE [LARGE SCALE GENOMIC DNA]</scope>
    <source>
        <strain evidence="5 6">GGS1</strain>
    </source>
</reference>
<dbReference type="Pfam" id="PF00171">
    <property type="entry name" value="Aldedh"/>
    <property type="match status" value="1"/>
</dbReference>
<dbReference type="EC" id="1.2.1.28" evidence="5"/>
<evidence type="ECO:0000313" key="6">
    <source>
        <dbReference type="Proteomes" id="UP001160499"/>
    </source>
</evidence>
<organism evidence="5 6">
    <name type="scientific">Streptomyces pseudovenezuelae</name>
    <dbReference type="NCBI Taxonomy" id="67350"/>
    <lineage>
        <taxon>Bacteria</taxon>
        <taxon>Bacillati</taxon>
        <taxon>Actinomycetota</taxon>
        <taxon>Actinomycetes</taxon>
        <taxon>Kitasatosporales</taxon>
        <taxon>Streptomycetaceae</taxon>
        <taxon>Streptomyces</taxon>
        <taxon>Streptomyces aurantiacus group</taxon>
    </lineage>
</organism>
<keyword evidence="6" id="KW-1185">Reference proteome</keyword>
<dbReference type="InterPro" id="IPR016161">
    <property type="entry name" value="Ald_DH/histidinol_DH"/>
</dbReference>
<accession>A0ABT6LNF7</accession>
<keyword evidence="3" id="KW-0520">NAD</keyword>